<dbReference type="PROSITE" id="PS00092">
    <property type="entry name" value="N6_MTASE"/>
    <property type="match status" value="1"/>
</dbReference>
<accession>A0ABS4CH69</accession>
<dbReference type="EMBL" id="JAEDXU010000002">
    <property type="protein sequence ID" value="MBP1045902.1"/>
    <property type="molecule type" value="Genomic_DNA"/>
</dbReference>
<dbReference type="PIRSF" id="PIRSF004553">
    <property type="entry name" value="CHP00095"/>
    <property type="match status" value="1"/>
</dbReference>
<dbReference type="NCBIfam" id="TIGR00095">
    <property type="entry name" value="16S rRNA (guanine(966)-N(2))-methyltransferase RsmD"/>
    <property type="match status" value="1"/>
</dbReference>
<protein>
    <submittedName>
        <fullName evidence="3">16S rRNA (Guanine(966)-N(2))-methyltransferase RsmD</fullName>
        <ecNumber evidence="3">2.1.1.171</ecNumber>
    </submittedName>
</protein>
<dbReference type="InterPro" id="IPR029063">
    <property type="entry name" value="SAM-dependent_MTases_sf"/>
</dbReference>
<dbReference type="GO" id="GO:0052913">
    <property type="term" value="F:16S rRNA (guanine(966)-N(2))-methyltransferase activity"/>
    <property type="evidence" value="ECO:0007669"/>
    <property type="project" value="UniProtKB-EC"/>
</dbReference>
<gene>
    <name evidence="3" type="primary">rsmD</name>
    <name evidence="3" type="ORF">I6N96_06380</name>
</gene>
<evidence type="ECO:0000256" key="1">
    <source>
        <dbReference type="ARBA" id="ARBA00022603"/>
    </source>
</evidence>
<name>A0ABS4CH69_9ENTE</name>
<keyword evidence="1 3" id="KW-0489">Methyltransferase</keyword>
<dbReference type="Pfam" id="PF03602">
    <property type="entry name" value="Cons_hypoth95"/>
    <property type="match status" value="1"/>
</dbReference>
<evidence type="ECO:0000256" key="2">
    <source>
        <dbReference type="ARBA" id="ARBA00022679"/>
    </source>
</evidence>
<dbReference type="CDD" id="cd02440">
    <property type="entry name" value="AdoMet_MTases"/>
    <property type="match status" value="1"/>
</dbReference>
<comment type="caution">
    <text evidence="3">The sequence shown here is derived from an EMBL/GenBank/DDBJ whole genome shotgun (WGS) entry which is preliminary data.</text>
</comment>
<dbReference type="InterPro" id="IPR002052">
    <property type="entry name" value="DNA_methylase_N6_adenine_CS"/>
</dbReference>
<keyword evidence="4" id="KW-1185">Reference proteome</keyword>
<dbReference type="EC" id="2.1.1.171" evidence="3"/>
<sequence>MRVVAGEYRGRRLKALDGENTRPTTDKVKESIFNMIGPYFDGEMVLDLYSGSGGLAIEAISRGAGHAYCIERNFSALKVIRENIAVTKEVEKFTVKKLDADKALDSLFEEGKVFDIVLLDPPYAHQKIEQQLELMDRNQMLSAHSVVVCETDKTVDLPEEISSLYKSKETVYGITQITIYRRDVSND</sequence>
<dbReference type="PANTHER" id="PTHR43542:SF1">
    <property type="entry name" value="METHYLTRANSFERASE"/>
    <property type="match status" value="1"/>
</dbReference>
<organism evidence="3 4">
    <name type="scientific">Enterococcus larvae</name>
    <dbReference type="NCBI Taxonomy" id="2794352"/>
    <lineage>
        <taxon>Bacteria</taxon>
        <taxon>Bacillati</taxon>
        <taxon>Bacillota</taxon>
        <taxon>Bacilli</taxon>
        <taxon>Lactobacillales</taxon>
        <taxon>Enterococcaceae</taxon>
        <taxon>Enterococcus</taxon>
    </lineage>
</organism>
<dbReference type="Gene3D" id="3.40.50.150">
    <property type="entry name" value="Vaccinia Virus protein VP39"/>
    <property type="match status" value="1"/>
</dbReference>
<keyword evidence="2 3" id="KW-0808">Transferase</keyword>
<reference evidence="3 4" key="1">
    <citation type="submission" date="2020-12" db="EMBL/GenBank/DDBJ databases">
        <title>Vagococcus allomyrinae sp. nov. and Enterococcus lavae sp. nov., isolated from the larvae of Allomyrina dichotoma.</title>
        <authorList>
            <person name="Lee S.D."/>
        </authorList>
    </citation>
    <scope>NUCLEOTIDE SEQUENCE [LARGE SCALE GENOMIC DNA]</scope>
    <source>
        <strain evidence="3 4">BWM-S5</strain>
    </source>
</reference>
<evidence type="ECO:0000313" key="3">
    <source>
        <dbReference type="EMBL" id="MBP1045902.1"/>
    </source>
</evidence>
<dbReference type="PANTHER" id="PTHR43542">
    <property type="entry name" value="METHYLTRANSFERASE"/>
    <property type="match status" value="1"/>
</dbReference>
<dbReference type="Proteomes" id="UP000673375">
    <property type="component" value="Unassembled WGS sequence"/>
</dbReference>
<dbReference type="InterPro" id="IPR004398">
    <property type="entry name" value="RNA_MeTrfase_RsmD"/>
</dbReference>
<proteinExistence type="predicted"/>
<dbReference type="SUPFAM" id="SSF53335">
    <property type="entry name" value="S-adenosyl-L-methionine-dependent methyltransferases"/>
    <property type="match status" value="1"/>
</dbReference>
<evidence type="ECO:0000313" key="4">
    <source>
        <dbReference type="Proteomes" id="UP000673375"/>
    </source>
</evidence>